<keyword evidence="3" id="KW-1185">Reference proteome</keyword>
<evidence type="ECO:0000313" key="3">
    <source>
        <dbReference type="Proteomes" id="UP000799764"/>
    </source>
</evidence>
<accession>A0A9P4UFV2</accession>
<gene>
    <name evidence="2" type="ORF">P171DRAFT_481965</name>
</gene>
<protein>
    <submittedName>
        <fullName evidence="2">Uncharacterized protein</fullName>
    </submittedName>
</protein>
<comment type="caution">
    <text evidence="2">The sequence shown here is derived from an EMBL/GenBank/DDBJ whole genome shotgun (WGS) entry which is preliminary data.</text>
</comment>
<dbReference type="Proteomes" id="UP000799764">
    <property type="component" value="Unassembled WGS sequence"/>
</dbReference>
<feature type="compositionally biased region" description="Basic and acidic residues" evidence="1">
    <location>
        <begin position="85"/>
        <end position="98"/>
    </location>
</feature>
<reference evidence="2" key="1">
    <citation type="journal article" date="2020" name="Stud. Mycol.">
        <title>101 Dothideomycetes genomes: a test case for predicting lifestyles and emergence of pathogens.</title>
        <authorList>
            <person name="Haridas S."/>
            <person name="Albert R."/>
            <person name="Binder M."/>
            <person name="Bloem J."/>
            <person name="Labutti K."/>
            <person name="Salamov A."/>
            <person name="Andreopoulos B."/>
            <person name="Baker S."/>
            <person name="Barry K."/>
            <person name="Bills G."/>
            <person name="Bluhm B."/>
            <person name="Cannon C."/>
            <person name="Castanera R."/>
            <person name="Culley D."/>
            <person name="Daum C."/>
            <person name="Ezra D."/>
            <person name="Gonzalez J."/>
            <person name="Henrissat B."/>
            <person name="Kuo A."/>
            <person name="Liang C."/>
            <person name="Lipzen A."/>
            <person name="Lutzoni F."/>
            <person name="Magnuson J."/>
            <person name="Mondo S."/>
            <person name="Nolan M."/>
            <person name="Ohm R."/>
            <person name="Pangilinan J."/>
            <person name="Park H.-J."/>
            <person name="Ramirez L."/>
            <person name="Alfaro M."/>
            <person name="Sun H."/>
            <person name="Tritt A."/>
            <person name="Yoshinaga Y."/>
            <person name="Zwiers L.-H."/>
            <person name="Turgeon B."/>
            <person name="Goodwin S."/>
            <person name="Spatafora J."/>
            <person name="Crous P."/>
            <person name="Grigoriev I."/>
        </authorList>
    </citation>
    <scope>NUCLEOTIDE SEQUENCE</scope>
    <source>
        <strain evidence="2">CBS 690.94</strain>
    </source>
</reference>
<dbReference type="EMBL" id="MU001495">
    <property type="protein sequence ID" value="KAF2448926.1"/>
    <property type="molecule type" value="Genomic_DNA"/>
</dbReference>
<feature type="region of interest" description="Disordered" evidence="1">
    <location>
        <begin position="85"/>
        <end position="106"/>
    </location>
</feature>
<name>A0A9P4UFV2_9PLEO</name>
<evidence type="ECO:0000256" key="1">
    <source>
        <dbReference type="SAM" id="MobiDB-lite"/>
    </source>
</evidence>
<proteinExistence type="predicted"/>
<organism evidence="2 3">
    <name type="scientific">Karstenula rhodostoma CBS 690.94</name>
    <dbReference type="NCBI Taxonomy" id="1392251"/>
    <lineage>
        <taxon>Eukaryota</taxon>
        <taxon>Fungi</taxon>
        <taxon>Dikarya</taxon>
        <taxon>Ascomycota</taxon>
        <taxon>Pezizomycotina</taxon>
        <taxon>Dothideomycetes</taxon>
        <taxon>Pleosporomycetidae</taxon>
        <taxon>Pleosporales</taxon>
        <taxon>Massarineae</taxon>
        <taxon>Didymosphaeriaceae</taxon>
        <taxon>Karstenula</taxon>
    </lineage>
</organism>
<sequence>MAGVFDFDQYHQSIKEHRRGYRHRAARNTACVPEHDLIKHIGFQQDIMHAAAAELTQIAEPCSTRAHRRPVEMQKHLIDRKEKLNKEAHHRTEEKEYEVNEQAEQTADKGTVKNGDYGCASYVTLFMLGVPLHPNTPLLLLLTLDLDRIIEQPLYQYQFHSLQLYQLNMPNSTAQLGTSADIHKRFWRELANRYLGKEVCQLCLSIGHQAVECPYVCDICVDPNTFPSMRVREAQLEEDRKRRELYENNKCSVSHN</sequence>
<evidence type="ECO:0000313" key="2">
    <source>
        <dbReference type="EMBL" id="KAF2448926.1"/>
    </source>
</evidence>
<dbReference type="AlphaFoldDB" id="A0A9P4UFV2"/>